<keyword evidence="1" id="KW-0732">Signal</keyword>
<reference evidence="3" key="1">
    <citation type="submission" date="2023-01" db="EMBL/GenBank/DDBJ databases">
        <title>Key to firefly adult light organ development and bioluminescence: homeobox transcription factors regulate luciferase expression and transportation to peroxisome.</title>
        <authorList>
            <person name="Fu X."/>
        </authorList>
    </citation>
    <scope>NUCLEOTIDE SEQUENCE [LARGE SCALE GENOMIC DNA]</scope>
</reference>
<feature type="signal peptide" evidence="1">
    <location>
        <begin position="1"/>
        <end position="16"/>
    </location>
</feature>
<evidence type="ECO:0000313" key="3">
    <source>
        <dbReference type="Proteomes" id="UP001353858"/>
    </source>
</evidence>
<gene>
    <name evidence="2" type="ORF">RN001_001123</name>
</gene>
<protein>
    <submittedName>
        <fullName evidence="2">Uncharacterized protein</fullName>
    </submittedName>
</protein>
<keyword evidence="3" id="KW-1185">Reference proteome</keyword>
<sequence length="79" mass="9442">MRRGVTLITTARRIWSLLMVQTCNKIPGTRNYKNYTKTQFEEDVQTIADMQLIMRTAVREHKISFGTFYNKFYGRHTYT</sequence>
<name>A0AAN7SJG0_9COLE</name>
<dbReference type="Proteomes" id="UP001353858">
    <property type="component" value="Unassembled WGS sequence"/>
</dbReference>
<organism evidence="2 3">
    <name type="scientific">Aquatica leii</name>
    <dbReference type="NCBI Taxonomy" id="1421715"/>
    <lineage>
        <taxon>Eukaryota</taxon>
        <taxon>Metazoa</taxon>
        <taxon>Ecdysozoa</taxon>
        <taxon>Arthropoda</taxon>
        <taxon>Hexapoda</taxon>
        <taxon>Insecta</taxon>
        <taxon>Pterygota</taxon>
        <taxon>Neoptera</taxon>
        <taxon>Endopterygota</taxon>
        <taxon>Coleoptera</taxon>
        <taxon>Polyphaga</taxon>
        <taxon>Elateriformia</taxon>
        <taxon>Elateroidea</taxon>
        <taxon>Lampyridae</taxon>
        <taxon>Luciolinae</taxon>
        <taxon>Aquatica</taxon>
    </lineage>
</organism>
<evidence type="ECO:0000313" key="2">
    <source>
        <dbReference type="EMBL" id="KAK4884852.1"/>
    </source>
</evidence>
<feature type="chain" id="PRO_5042830247" evidence="1">
    <location>
        <begin position="17"/>
        <end position="79"/>
    </location>
</feature>
<dbReference type="EMBL" id="JARPUR010000001">
    <property type="protein sequence ID" value="KAK4884852.1"/>
    <property type="molecule type" value="Genomic_DNA"/>
</dbReference>
<comment type="caution">
    <text evidence="2">The sequence shown here is derived from an EMBL/GenBank/DDBJ whole genome shotgun (WGS) entry which is preliminary data.</text>
</comment>
<accession>A0AAN7SJG0</accession>
<evidence type="ECO:0000256" key="1">
    <source>
        <dbReference type="SAM" id="SignalP"/>
    </source>
</evidence>
<dbReference type="AlphaFoldDB" id="A0AAN7SJG0"/>
<proteinExistence type="predicted"/>